<dbReference type="Proteomes" id="UP000178885">
    <property type="component" value="Unassembled WGS sequence"/>
</dbReference>
<organism evidence="1 2">
    <name type="scientific">Candidatus Muproteobacteria bacterium RBG_16_65_34</name>
    <dbReference type="NCBI Taxonomy" id="1817760"/>
    <lineage>
        <taxon>Bacteria</taxon>
        <taxon>Pseudomonadati</taxon>
        <taxon>Pseudomonadota</taxon>
        <taxon>Candidatus Muproteobacteria</taxon>
    </lineage>
</organism>
<comment type="caution">
    <text evidence="1">The sequence shown here is derived from an EMBL/GenBank/DDBJ whole genome shotgun (WGS) entry which is preliminary data.</text>
</comment>
<evidence type="ECO:0008006" key="3">
    <source>
        <dbReference type="Google" id="ProtNLM"/>
    </source>
</evidence>
<evidence type="ECO:0000313" key="2">
    <source>
        <dbReference type="Proteomes" id="UP000178885"/>
    </source>
</evidence>
<name>A0A1F6TR14_9PROT</name>
<sequence>MLREIVPDFAQAIREKKTKTVKPAFAVINFRDEKSQNYERPIESVPIDLLRYRKDNGRIASDVMNYEKLNGRLDEKDKDAQQILRGFLEKKHPEMTEILIKSIEHTGQSEPAIITCDGFIINGNRRKMVLESLRKRHPGDEKYQYVKVVILPGTGEEGGPPTLLEIERLENRYQLQSEGKSEYYGFDRALSIKRKMELGFSLEEQLKDDPRYVRSTEPELKKAVKQYERDYILPLECVDRYLQQFDREGMYGTISSGVSDREGRWQAFIDYSNSYSTRLKNQQWQIENAVDEEDVGAIEEAAFKMIRLRTLKGLPKIHHIMRELPKMCALKDSRKSILSIANEVDSSLSSDEQFDAQGDALSLDDVDKKWAQRHQQKLIMLTKKALDFAESSREKETPLMLLEAALKKLTHEDFAIENIPHVQYHEAGRLAREIQQIARDIEHQLYENEKKLKDLHRKK</sequence>
<accession>A0A1F6TR14</accession>
<proteinExistence type="predicted"/>
<protein>
    <recommendedName>
        <fullName evidence="3">ParB/Sulfiredoxin domain-containing protein</fullName>
    </recommendedName>
</protein>
<gene>
    <name evidence="1" type="ORF">A2151_04415</name>
</gene>
<dbReference type="AlphaFoldDB" id="A0A1F6TR14"/>
<dbReference type="STRING" id="1817760.A2151_04415"/>
<dbReference type="EMBL" id="MFSU01000052">
    <property type="protein sequence ID" value="OGI47571.1"/>
    <property type="molecule type" value="Genomic_DNA"/>
</dbReference>
<evidence type="ECO:0000313" key="1">
    <source>
        <dbReference type="EMBL" id="OGI47571.1"/>
    </source>
</evidence>
<reference evidence="1 2" key="1">
    <citation type="journal article" date="2016" name="Nat. Commun.">
        <title>Thousands of microbial genomes shed light on interconnected biogeochemical processes in an aquifer system.</title>
        <authorList>
            <person name="Anantharaman K."/>
            <person name="Brown C.T."/>
            <person name="Hug L.A."/>
            <person name="Sharon I."/>
            <person name="Castelle C.J."/>
            <person name="Probst A.J."/>
            <person name="Thomas B.C."/>
            <person name="Singh A."/>
            <person name="Wilkins M.J."/>
            <person name="Karaoz U."/>
            <person name="Brodie E.L."/>
            <person name="Williams K.H."/>
            <person name="Hubbard S.S."/>
            <person name="Banfield J.F."/>
        </authorList>
    </citation>
    <scope>NUCLEOTIDE SEQUENCE [LARGE SCALE GENOMIC DNA]</scope>
</reference>